<organism evidence="2 3">
    <name type="scientific">Sandaracinobacteroides saxicola</name>
    <dbReference type="NCBI Taxonomy" id="2759707"/>
    <lineage>
        <taxon>Bacteria</taxon>
        <taxon>Pseudomonadati</taxon>
        <taxon>Pseudomonadota</taxon>
        <taxon>Alphaproteobacteria</taxon>
        <taxon>Sphingomonadales</taxon>
        <taxon>Sphingosinicellaceae</taxon>
        <taxon>Sandaracinobacteroides</taxon>
    </lineage>
</organism>
<dbReference type="AlphaFoldDB" id="A0A7G5IKL8"/>
<dbReference type="KEGG" id="sand:H3309_05410"/>
<evidence type="ECO:0008006" key="4">
    <source>
        <dbReference type="Google" id="ProtNLM"/>
    </source>
</evidence>
<proteinExistence type="predicted"/>
<dbReference type="EMBL" id="CP059851">
    <property type="protein sequence ID" value="QMW23910.1"/>
    <property type="molecule type" value="Genomic_DNA"/>
</dbReference>
<feature type="transmembrane region" description="Helical" evidence="1">
    <location>
        <begin position="236"/>
        <end position="253"/>
    </location>
</feature>
<feature type="transmembrane region" description="Helical" evidence="1">
    <location>
        <begin position="6"/>
        <end position="29"/>
    </location>
</feature>
<keyword evidence="1" id="KW-1133">Transmembrane helix</keyword>
<feature type="transmembrane region" description="Helical" evidence="1">
    <location>
        <begin position="296"/>
        <end position="318"/>
    </location>
</feature>
<gene>
    <name evidence="2" type="ORF">H3309_05410</name>
</gene>
<feature type="transmembrane region" description="Helical" evidence="1">
    <location>
        <begin position="84"/>
        <end position="104"/>
    </location>
</feature>
<evidence type="ECO:0000256" key="1">
    <source>
        <dbReference type="SAM" id="Phobius"/>
    </source>
</evidence>
<dbReference type="Proteomes" id="UP000515292">
    <property type="component" value="Chromosome"/>
</dbReference>
<feature type="transmembrane region" description="Helical" evidence="1">
    <location>
        <begin position="41"/>
        <end position="64"/>
    </location>
</feature>
<keyword evidence="1" id="KW-0812">Transmembrane</keyword>
<evidence type="ECO:0000313" key="2">
    <source>
        <dbReference type="EMBL" id="QMW23910.1"/>
    </source>
</evidence>
<name>A0A7G5IKL8_9SPHN</name>
<accession>A0A7G5IKL8</accession>
<reference evidence="2 3" key="1">
    <citation type="submission" date="2020-07" db="EMBL/GenBank/DDBJ databases">
        <title>Complete genome sequence for Sandaracinobacter sp. M6.</title>
        <authorList>
            <person name="Tang Y."/>
            <person name="Liu Q."/>
            <person name="Guo Z."/>
            <person name="Lei P."/>
            <person name="Huang B."/>
        </authorList>
    </citation>
    <scope>NUCLEOTIDE SEQUENCE [LARGE SCALE GENOMIC DNA]</scope>
    <source>
        <strain evidence="2 3">M6</strain>
    </source>
</reference>
<feature type="transmembrane region" description="Helical" evidence="1">
    <location>
        <begin position="175"/>
        <end position="195"/>
    </location>
</feature>
<evidence type="ECO:0000313" key="3">
    <source>
        <dbReference type="Proteomes" id="UP000515292"/>
    </source>
</evidence>
<keyword evidence="3" id="KW-1185">Reference proteome</keyword>
<feature type="transmembrane region" description="Helical" evidence="1">
    <location>
        <begin position="111"/>
        <end position="132"/>
    </location>
</feature>
<feature type="transmembrane region" description="Helical" evidence="1">
    <location>
        <begin position="324"/>
        <end position="345"/>
    </location>
</feature>
<protein>
    <recommendedName>
        <fullName evidence="4">O-antigen/teichoic acid export membrane protein</fullName>
    </recommendedName>
</protein>
<feature type="transmembrane region" description="Helical" evidence="1">
    <location>
        <begin position="366"/>
        <end position="398"/>
    </location>
</feature>
<sequence>MKPPPLAVAIPTIASGLTAGLSVLFFLGLADRFGDRMLGEIILVQSAVAILQMLMIPGSWVYLLGAPDRPALETRYGEGVALELTGLLVGLALILAVTALAPLAGAGHLTAGAWAMYLSLATTAMSSCMGWLRATESWGRYLVWLILPNLLRVILVAATPLLVQLGLLPANAGRAQLILFFFLLPDAIRIALIYLPLAVRHFRWQGVANTVAGARLILRNWLWDVGSAMTDVADKLVVGALVGPQMLVVYFFARRIGVATVMVTDPYYAEHYRRIAQLLANRGAAWRRAWGRGVGLALALFAATVAGIMLALAIPMIARYVPDTVVQSLPLFIALMLFDSLIAGNRWGRFLVQLDGGAKRLFRLRILFFALFAAVAFAAVHAGFAYALALALAAAWAAETLILHRWTHRLPETAS</sequence>
<dbReference type="RefSeq" id="WP_182297733.1">
    <property type="nucleotide sequence ID" value="NZ_CP059851.1"/>
</dbReference>
<keyword evidence="1" id="KW-0472">Membrane</keyword>
<feature type="transmembrane region" description="Helical" evidence="1">
    <location>
        <begin position="138"/>
        <end position="163"/>
    </location>
</feature>